<evidence type="ECO:0000256" key="4">
    <source>
        <dbReference type="ARBA" id="ARBA00022741"/>
    </source>
</evidence>
<dbReference type="PROSITE" id="PS51786">
    <property type="entry name" value="LON_PROTEOLYTIC"/>
    <property type="match status" value="1"/>
</dbReference>
<keyword evidence="7 9" id="KW-0067">ATP-binding</keyword>
<protein>
    <recommendedName>
        <fullName evidence="9 10">Lon protease</fullName>
        <ecNumber evidence="9 10">3.4.21.53</ecNumber>
    </recommendedName>
    <alternativeName>
        <fullName evidence="9">ATP-dependent protease La</fullName>
    </alternativeName>
</protein>
<dbReference type="Pfam" id="PF00004">
    <property type="entry name" value="AAA"/>
    <property type="match status" value="1"/>
</dbReference>
<dbReference type="Pfam" id="PF22667">
    <property type="entry name" value="Lon_lid"/>
    <property type="match status" value="1"/>
</dbReference>
<dbReference type="InterPro" id="IPR020568">
    <property type="entry name" value="Ribosomal_Su5_D2-typ_SF"/>
</dbReference>
<dbReference type="FunFam" id="1.20.5.5270:FF:000002">
    <property type="entry name" value="Lon protease homolog"/>
    <property type="match status" value="1"/>
</dbReference>
<dbReference type="Pfam" id="PF05362">
    <property type="entry name" value="Lon_C"/>
    <property type="match status" value="1"/>
</dbReference>
<dbReference type="GO" id="GO:0034605">
    <property type="term" value="P:cellular response to heat"/>
    <property type="evidence" value="ECO:0007669"/>
    <property type="project" value="UniProtKB-UniRule"/>
</dbReference>
<organism evidence="18">
    <name type="scientific">Thermodesulfatator atlanticus</name>
    <dbReference type="NCBI Taxonomy" id="501497"/>
    <lineage>
        <taxon>Bacteria</taxon>
        <taxon>Pseudomonadati</taxon>
        <taxon>Thermodesulfobacteriota</taxon>
        <taxon>Thermodesulfobacteria</taxon>
        <taxon>Thermodesulfobacteriales</taxon>
        <taxon>Thermodesulfatatoraceae</taxon>
        <taxon>Thermodesulfatator</taxon>
    </lineage>
</organism>
<dbReference type="InterPro" id="IPR027065">
    <property type="entry name" value="Lon_Prtase"/>
</dbReference>
<comment type="subunit">
    <text evidence="9 10">Homohexamer. Organized in a ring with a central cavity.</text>
</comment>
<dbReference type="Gene3D" id="1.20.5.5270">
    <property type="match status" value="1"/>
</dbReference>
<evidence type="ECO:0000256" key="2">
    <source>
        <dbReference type="ARBA" id="ARBA00022490"/>
    </source>
</evidence>
<dbReference type="PROSITE" id="PS01046">
    <property type="entry name" value="LON_SER"/>
    <property type="match status" value="1"/>
</dbReference>
<keyword evidence="3 9" id="KW-0645">Protease</keyword>
<name>A0A7V5NY85_9BACT</name>
<evidence type="ECO:0000256" key="12">
    <source>
        <dbReference type="PIRSR" id="PIRSR001174-2"/>
    </source>
</evidence>
<evidence type="ECO:0000259" key="17">
    <source>
        <dbReference type="PROSITE" id="PS51787"/>
    </source>
</evidence>
<dbReference type="SMART" id="SM00382">
    <property type="entry name" value="AAA"/>
    <property type="match status" value="1"/>
</dbReference>
<evidence type="ECO:0000313" key="18">
    <source>
        <dbReference type="EMBL" id="HHI96414.1"/>
    </source>
</evidence>
<evidence type="ECO:0000256" key="3">
    <source>
        <dbReference type="ARBA" id="ARBA00022670"/>
    </source>
</evidence>
<dbReference type="Proteomes" id="UP000886101">
    <property type="component" value="Unassembled WGS sequence"/>
</dbReference>
<feature type="coiled-coil region" evidence="15">
    <location>
        <begin position="208"/>
        <end position="258"/>
    </location>
</feature>
<dbReference type="InterPro" id="IPR003111">
    <property type="entry name" value="Lon_prtase_N"/>
</dbReference>
<evidence type="ECO:0000256" key="5">
    <source>
        <dbReference type="ARBA" id="ARBA00022801"/>
    </source>
</evidence>
<dbReference type="PRINTS" id="PR00830">
    <property type="entry name" value="ENDOLAPTASE"/>
</dbReference>
<dbReference type="SUPFAM" id="SSF88697">
    <property type="entry name" value="PUA domain-like"/>
    <property type="match status" value="1"/>
</dbReference>
<dbReference type="Pfam" id="PF02190">
    <property type="entry name" value="LON_substr_bdg"/>
    <property type="match status" value="1"/>
</dbReference>
<comment type="caution">
    <text evidence="18">The sequence shown here is derived from an EMBL/GenBank/DDBJ whole genome shotgun (WGS) entry which is preliminary data.</text>
</comment>
<dbReference type="GO" id="GO:0004252">
    <property type="term" value="F:serine-type endopeptidase activity"/>
    <property type="evidence" value="ECO:0007669"/>
    <property type="project" value="UniProtKB-UniRule"/>
</dbReference>
<dbReference type="SUPFAM" id="SSF54211">
    <property type="entry name" value="Ribosomal protein S5 domain 2-like"/>
    <property type="match status" value="1"/>
</dbReference>
<dbReference type="Gene3D" id="1.10.8.60">
    <property type="match status" value="1"/>
</dbReference>
<comment type="similarity">
    <text evidence="9 10 13 14">Belongs to the peptidase S16 family.</text>
</comment>
<dbReference type="PIRSF" id="PIRSF001174">
    <property type="entry name" value="Lon_proteas"/>
    <property type="match status" value="1"/>
</dbReference>
<dbReference type="InterPro" id="IPR015947">
    <property type="entry name" value="PUA-like_sf"/>
</dbReference>
<dbReference type="HAMAP" id="MF_01973">
    <property type="entry name" value="lon_bact"/>
    <property type="match status" value="1"/>
</dbReference>
<keyword evidence="6 9" id="KW-0720">Serine protease</keyword>
<evidence type="ECO:0000256" key="9">
    <source>
        <dbReference type="HAMAP-Rule" id="MF_01973"/>
    </source>
</evidence>
<dbReference type="FunFam" id="3.30.230.10:FF:000010">
    <property type="entry name" value="Lon protease"/>
    <property type="match status" value="1"/>
</dbReference>
<evidence type="ECO:0000256" key="7">
    <source>
        <dbReference type="ARBA" id="ARBA00022840"/>
    </source>
</evidence>
<evidence type="ECO:0000256" key="11">
    <source>
        <dbReference type="PIRSR" id="PIRSR001174-1"/>
    </source>
</evidence>
<keyword evidence="8 9" id="KW-0346">Stress response</keyword>
<dbReference type="GO" id="GO:0004176">
    <property type="term" value="F:ATP-dependent peptidase activity"/>
    <property type="evidence" value="ECO:0007669"/>
    <property type="project" value="UniProtKB-UniRule"/>
</dbReference>
<dbReference type="Gene3D" id="2.30.130.40">
    <property type="entry name" value="LON domain-like"/>
    <property type="match status" value="1"/>
</dbReference>
<dbReference type="FunFam" id="3.40.50.300:FF:000382">
    <property type="entry name" value="Lon protease homolog 2, peroxisomal"/>
    <property type="match status" value="1"/>
</dbReference>
<dbReference type="InterPro" id="IPR046336">
    <property type="entry name" value="Lon_prtase_N_sf"/>
</dbReference>
<keyword evidence="2 9" id="KW-0963">Cytoplasm</keyword>
<reference evidence="18" key="1">
    <citation type="journal article" date="2020" name="mSystems">
        <title>Genome- and Community-Level Interaction Insights into Carbon Utilization and Element Cycling Functions of Hydrothermarchaeota in Hydrothermal Sediment.</title>
        <authorList>
            <person name="Zhou Z."/>
            <person name="Liu Y."/>
            <person name="Xu W."/>
            <person name="Pan J."/>
            <person name="Luo Z.H."/>
            <person name="Li M."/>
        </authorList>
    </citation>
    <scope>NUCLEOTIDE SEQUENCE [LARGE SCALE GENOMIC DNA]</scope>
    <source>
        <strain evidence="18">HyVt-533</strain>
    </source>
</reference>
<keyword evidence="4 9" id="KW-0547">Nucleotide-binding</keyword>
<dbReference type="NCBIfam" id="NF008053">
    <property type="entry name" value="PRK10787.1"/>
    <property type="match status" value="1"/>
</dbReference>
<feature type="domain" description="Lon N-terminal" evidence="17">
    <location>
        <begin position="12"/>
        <end position="205"/>
    </location>
</feature>
<evidence type="ECO:0000256" key="8">
    <source>
        <dbReference type="ARBA" id="ARBA00023016"/>
    </source>
</evidence>
<dbReference type="GO" id="GO:0043565">
    <property type="term" value="F:sequence-specific DNA binding"/>
    <property type="evidence" value="ECO:0007669"/>
    <property type="project" value="UniProtKB-UniRule"/>
</dbReference>
<sequence length="805" mass="90489">MDTKELQEKITLPLLPLRDIVLFPHRLVPLFVGREKSIMAIEHAMAGNKEIFLAAQKDAQLDEPKEKDIYRVGTIGTIIQILRLPDGTVKALIEGKQRAKILQYLPGHNFFMVEVEPKAEVIEAGPEIEALVRLCHQAFEEYTKINKKIPPEVVSSILSLTDPARLADHIAAVLNLKLAQKQRLLEMTNVNKRLELVYGYLRGEMEVARLEQRIKERVKKQMEKTQRDYYLNEQMRAIQKEMGEREDGRSDLAELERRIKKKRLPREVAAKVRQEFKKLKLMSPMSAEATVVRNYIDWLISIPWYERTQDKIDLEAAEAILDADHYGLEKPKQRILEHLAVQKLVKKIKGPILCLVGPPGVGKTSLAKSVARAMGRNFVRVSLGGVRDEAEIRGHRRTYIGALPGKIIQGMRKAGTINPVFCLDEVDKIGTDFRGDPAAALLEVLDPEQNFSFQDHYLEVGYDLSNVLFITTANALHTIPVPLLDRMEIIEIPGYTEEEKLEIAKGYLIPRQLEAHGLTPEQVKFSDKAILEIIRRYTREAGVRNLEREIAAICRKIAKEVAKDPKAFRPTKVFVSKIPKYLGVPRYRYGVAENKNEVGMATGLAWTETGGALLQIEAVIMPGKGKLLITGKLGEVMQESVQAAMSYVRSRAHQLGLPPDFYQRIDIHVHVPEGAIPKDGPSAGITIATAIVSALLKIPVKSTVAMTGEITLRGRVLPIGGLKEKLLAARRGNIELVIIPKENEKDLKEIPAKVLKDLDIALVEHMDEVLKLALDLEEPDKLFQDVPPYSLFEKPKEGADGIRAH</sequence>
<feature type="active site" evidence="9 11">
    <location>
        <position position="682"/>
    </location>
</feature>
<dbReference type="Gene3D" id="3.40.50.300">
    <property type="entry name" value="P-loop containing nucleotide triphosphate hydrolases"/>
    <property type="match status" value="1"/>
</dbReference>
<dbReference type="AlphaFoldDB" id="A0A7V5NY85"/>
<dbReference type="NCBIfam" id="TIGR00763">
    <property type="entry name" value="lon"/>
    <property type="match status" value="1"/>
</dbReference>
<comment type="catalytic activity">
    <reaction evidence="9 10 13">
        <text>Hydrolysis of proteins in presence of ATP.</text>
        <dbReference type="EC" id="3.4.21.53"/>
    </reaction>
</comment>
<dbReference type="GO" id="GO:0005524">
    <property type="term" value="F:ATP binding"/>
    <property type="evidence" value="ECO:0007669"/>
    <property type="project" value="UniProtKB-UniRule"/>
</dbReference>
<evidence type="ECO:0000256" key="6">
    <source>
        <dbReference type="ARBA" id="ARBA00022825"/>
    </source>
</evidence>
<dbReference type="InterPro" id="IPR008268">
    <property type="entry name" value="Peptidase_S16_AS"/>
</dbReference>
<dbReference type="InterPro" id="IPR054594">
    <property type="entry name" value="Lon_lid"/>
</dbReference>
<evidence type="ECO:0000259" key="16">
    <source>
        <dbReference type="PROSITE" id="PS51786"/>
    </source>
</evidence>
<comment type="function">
    <text evidence="9">ATP-dependent serine protease that mediates the selective degradation of mutant and abnormal proteins as well as certain short-lived regulatory proteins. Required for cellular homeostasis and for survival from DNA damage and developmental changes induced by stress. Degrades polypeptides processively to yield small peptide fragments that are 5 to 10 amino acids long. Binds to DNA in a double-stranded, site-specific manner.</text>
</comment>
<evidence type="ECO:0000256" key="14">
    <source>
        <dbReference type="RuleBase" id="RU000591"/>
    </source>
</evidence>
<evidence type="ECO:0000256" key="10">
    <source>
        <dbReference type="PIRNR" id="PIRNR001174"/>
    </source>
</evidence>
<dbReference type="InterPro" id="IPR027417">
    <property type="entry name" value="P-loop_NTPase"/>
</dbReference>
<dbReference type="CDD" id="cd19500">
    <property type="entry name" value="RecA-like_Lon"/>
    <property type="match status" value="1"/>
</dbReference>
<dbReference type="InterPro" id="IPR027543">
    <property type="entry name" value="Lon_bac"/>
</dbReference>
<dbReference type="InterPro" id="IPR014721">
    <property type="entry name" value="Ribsml_uS5_D2-typ_fold_subgr"/>
</dbReference>
<gene>
    <name evidence="9" type="primary">lon</name>
    <name evidence="18" type="ORF">ENJ96_01020</name>
</gene>
<evidence type="ECO:0000256" key="13">
    <source>
        <dbReference type="PROSITE-ProRule" id="PRU01122"/>
    </source>
</evidence>
<feature type="binding site" evidence="9 12">
    <location>
        <begin position="357"/>
        <end position="364"/>
    </location>
    <ligand>
        <name>ATP</name>
        <dbReference type="ChEBI" id="CHEBI:30616"/>
    </ligand>
</feature>
<keyword evidence="15" id="KW-0175">Coiled coil</keyword>
<keyword evidence="5 9" id="KW-0378">Hydrolase</keyword>
<dbReference type="InterPro" id="IPR003959">
    <property type="entry name" value="ATPase_AAA_core"/>
</dbReference>
<dbReference type="GO" id="GO:0006515">
    <property type="term" value="P:protein quality control for misfolded or incompletely synthesized proteins"/>
    <property type="evidence" value="ECO:0007669"/>
    <property type="project" value="UniProtKB-UniRule"/>
</dbReference>
<dbReference type="InterPro" id="IPR003593">
    <property type="entry name" value="AAA+_ATPase"/>
</dbReference>
<dbReference type="GO" id="GO:0005737">
    <property type="term" value="C:cytoplasm"/>
    <property type="evidence" value="ECO:0007669"/>
    <property type="project" value="UniProtKB-SubCell"/>
</dbReference>
<dbReference type="PANTHER" id="PTHR10046">
    <property type="entry name" value="ATP DEPENDENT LON PROTEASE FAMILY MEMBER"/>
    <property type="match status" value="1"/>
</dbReference>
<dbReference type="SMART" id="SM00464">
    <property type="entry name" value="LON"/>
    <property type="match status" value="1"/>
</dbReference>
<comment type="subcellular location">
    <subcellularLocation>
        <location evidence="1 9 10">Cytoplasm</location>
    </subcellularLocation>
</comment>
<feature type="active site" evidence="9 11">
    <location>
        <position position="725"/>
    </location>
</feature>
<proteinExistence type="evidence at transcript level"/>
<dbReference type="InterPro" id="IPR008269">
    <property type="entry name" value="Lon_proteolytic"/>
</dbReference>
<dbReference type="Gene3D" id="3.30.230.10">
    <property type="match status" value="1"/>
</dbReference>
<evidence type="ECO:0000256" key="1">
    <source>
        <dbReference type="ARBA" id="ARBA00004496"/>
    </source>
</evidence>
<dbReference type="EMBL" id="DROK01000031">
    <property type="protein sequence ID" value="HHI96414.1"/>
    <property type="molecule type" value="Genomic_DNA"/>
</dbReference>
<feature type="domain" description="Lon proteolytic" evidence="16">
    <location>
        <begin position="595"/>
        <end position="776"/>
    </location>
</feature>
<dbReference type="Gene3D" id="1.20.58.1480">
    <property type="match status" value="1"/>
</dbReference>
<accession>A0A7V5NY85</accession>
<comment type="induction">
    <text evidence="9">By heat shock.</text>
</comment>
<dbReference type="InterPro" id="IPR004815">
    <property type="entry name" value="Lon_bac/euk-typ"/>
</dbReference>
<evidence type="ECO:0000256" key="15">
    <source>
        <dbReference type="SAM" id="Coils"/>
    </source>
</evidence>
<dbReference type="PROSITE" id="PS51787">
    <property type="entry name" value="LON_N"/>
    <property type="match status" value="1"/>
</dbReference>
<dbReference type="GO" id="GO:0016887">
    <property type="term" value="F:ATP hydrolysis activity"/>
    <property type="evidence" value="ECO:0007669"/>
    <property type="project" value="UniProtKB-UniRule"/>
</dbReference>
<dbReference type="SUPFAM" id="SSF52540">
    <property type="entry name" value="P-loop containing nucleoside triphosphate hydrolases"/>
    <property type="match status" value="1"/>
</dbReference>
<dbReference type="EC" id="3.4.21.53" evidence="9 10"/>